<feature type="domain" description="Iron-binding zinc finger CDGSH type" evidence="5">
    <location>
        <begin position="205"/>
        <end position="242"/>
    </location>
</feature>
<dbReference type="InterPro" id="IPR042216">
    <property type="entry name" value="MitoNEET_CISD"/>
</dbReference>
<comment type="caution">
    <text evidence="6">The sequence shown here is derived from an EMBL/GenBank/DDBJ whole genome shotgun (WGS) entry which is preliminary data.</text>
</comment>
<evidence type="ECO:0000259" key="5">
    <source>
        <dbReference type="SMART" id="SM00704"/>
    </source>
</evidence>
<dbReference type="Gene3D" id="3.40.5.90">
    <property type="entry name" value="CDGSH iron-sulfur domain, mitoNEET-type"/>
    <property type="match status" value="2"/>
</dbReference>
<dbReference type="GO" id="GO:0046872">
    <property type="term" value="F:metal ion binding"/>
    <property type="evidence" value="ECO:0007669"/>
    <property type="project" value="UniProtKB-KW"/>
</dbReference>
<dbReference type="Proteomes" id="UP000286246">
    <property type="component" value="Unassembled WGS sequence"/>
</dbReference>
<keyword evidence="7" id="KW-1185">Reference proteome</keyword>
<dbReference type="InterPro" id="IPR052950">
    <property type="entry name" value="CISD"/>
</dbReference>
<organism evidence="6 7">
    <name type="scientific">Sphingobacterium detergens</name>
    <dbReference type="NCBI Taxonomy" id="1145106"/>
    <lineage>
        <taxon>Bacteria</taxon>
        <taxon>Pseudomonadati</taxon>
        <taxon>Bacteroidota</taxon>
        <taxon>Sphingobacteriia</taxon>
        <taxon>Sphingobacteriales</taxon>
        <taxon>Sphingobacteriaceae</taxon>
        <taxon>Sphingobacterium</taxon>
    </lineage>
</organism>
<accession>A0A420B6N8</accession>
<dbReference type="AlphaFoldDB" id="A0A420B6N8"/>
<protein>
    <submittedName>
        <fullName evidence="6">CDGSH-type Zn-finger protein</fullName>
    </submittedName>
</protein>
<evidence type="ECO:0000256" key="4">
    <source>
        <dbReference type="ARBA" id="ARBA00023014"/>
    </source>
</evidence>
<keyword evidence="4" id="KW-0411">Iron-sulfur</keyword>
<evidence type="ECO:0000256" key="2">
    <source>
        <dbReference type="ARBA" id="ARBA00022723"/>
    </source>
</evidence>
<dbReference type="OrthoDB" id="9795032at2"/>
<dbReference type="InterPro" id="IPR010693">
    <property type="entry name" value="Divergent_4Fe-4S_mono-cluster"/>
</dbReference>
<gene>
    <name evidence="6" type="ORF">DFQ12_2613</name>
</gene>
<name>A0A420B6N8_SPHD1</name>
<proteinExistence type="predicted"/>
<evidence type="ECO:0000256" key="1">
    <source>
        <dbReference type="ARBA" id="ARBA00022714"/>
    </source>
</evidence>
<evidence type="ECO:0000256" key="3">
    <source>
        <dbReference type="ARBA" id="ARBA00023004"/>
    </source>
</evidence>
<dbReference type="GO" id="GO:0051537">
    <property type="term" value="F:2 iron, 2 sulfur cluster binding"/>
    <property type="evidence" value="ECO:0007669"/>
    <property type="project" value="UniProtKB-KW"/>
</dbReference>
<dbReference type="PANTHER" id="PTHR46491">
    <property type="entry name" value="CDGSH IRON SULFUR DOMAIN PROTEIN HOMOLOG"/>
    <property type="match status" value="1"/>
</dbReference>
<dbReference type="SMART" id="SM00704">
    <property type="entry name" value="ZnF_CDGSH"/>
    <property type="match status" value="2"/>
</dbReference>
<keyword evidence="1" id="KW-0001">2Fe-2S</keyword>
<evidence type="ECO:0000313" key="6">
    <source>
        <dbReference type="EMBL" id="RKE52377.1"/>
    </source>
</evidence>
<keyword evidence="3" id="KW-0408">Iron</keyword>
<reference evidence="6 7" key="1">
    <citation type="submission" date="2018-09" db="EMBL/GenBank/DDBJ databases">
        <title>Genomic Encyclopedia of Type Strains, Phase III (KMG-III): the genomes of soil and plant-associated and newly described type strains.</title>
        <authorList>
            <person name="Whitman W."/>
        </authorList>
    </citation>
    <scope>NUCLEOTIDE SEQUENCE [LARGE SCALE GENOMIC DNA]</scope>
    <source>
        <strain evidence="6 7">CECT 7938</strain>
    </source>
</reference>
<feature type="domain" description="Iron-binding zinc finger CDGSH type" evidence="5">
    <location>
        <begin position="56"/>
        <end position="91"/>
    </location>
</feature>
<dbReference type="EMBL" id="RAPY01000002">
    <property type="protein sequence ID" value="RKE52377.1"/>
    <property type="molecule type" value="Genomic_DNA"/>
</dbReference>
<dbReference type="Pfam" id="PF06902">
    <property type="entry name" value="Fer4_19"/>
    <property type="match status" value="1"/>
</dbReference>
<dbReference type="Pfam" id="PF09360">
    <property type="entry name" value="zf-CDGSH"/>
    <property type="match status" value="2"/>
</dbReference>
<dbReference type="GO" id="GO:0005737">
    <property type="term" value="C:cytoplasm"/>
    <property type="evidence" value="ECO:0007669"/>
    <property type="project" value="UniProtKB-ARBA"/>
</dbReference>
<sequence>MSNPSDYWHVQIGSTANTSEIFIEVTKDGPYILHGQVPFHLQYIIPDRQGVSRSYENGESFKLEKDTYLCRCGLSKDKPFCDNSHEQARSFGVDLTDTATLHDSLQTAEIIEGPVFSLSDDEKLCAYARFCDQGRRIWNEISYSDENSLEGAINMAHYCPSGRLLVWNQENAPIEENTVAEVGLIEDVLNQCSGPIALWGGIPVKSSNGRYYEVRNRQTLCRCGQSSNKPFCDGTHASMEFQDGLSKYTQK</sequence>
<evidence type="ECO:0000313" key="7">
    <source>
        <dbReference type="Proteomes" id="UP000286246"/>
    </source>
</evidence>
<dbReference type="PANTHER" id="PTHR46491:SF3">
    <property type="entry name" value="CDGSH IRON-SULFUR DOMAIN-CONTAINING PROTEIN 3, MITOCHONDRIAL"/>
    <property type="match status" value="1"/>
</dbReference>
<dbReference type="InterPro" id="IPR018967">
    <property type="entry name" value="FeS-contain_CDGSH-typ"/>
</dbReference>
<keyword evidence="2" id="KW-0479">Metal-binding</keyword>
<dbReference type="RefSeq" id="WP_120259419.1">
    <property type="nucleotide sequence ID" value="NZ_RAPY01000002.1"/>
</dbReference>